<protein>
    <submittedName>
        <fullName evidence="3">WecB/TagA/CpsF family glycosyltransferase</fullName>
    </submittedName>
</protein>
<evidence type="ECO:0000256" key="1">
    <source>
        <dbReference type="ARBA" id="ARBA00022676"/>
    </source>
</evidence>
<comment type="caution">
    <text evidence="3">The sequence shown here is derived from an EMBL/GenBank/DDBJ whole genome shotgun (WGS) entry which is preliminary data.</text>
</comment>
<keyword evidence="4" id="KW-1185">Reference proteome</keyword>
<gene>
    <name evidence="3" type="ORF">GCM10023189_32310</name>
</gene>
<name>A0ABP8N355_9BACT</name>
<dbReference type="NCBIfam" id="TIGR00696">
    <property type="entry name" value="wecG_tagA_cpsF"/>
    <property type="match status" value="1"/>
</dbReference>
<dbReference type="PANTHER" id="PTHR34136">
    <property type="match status" value="1"/>
</dbReference>
<organism evidence="3 4">
    <name type="scientific">Nibrella saemangeumensis</name>
    <dbReference type="NCBI Taxonomy" id="1084526"/>
    <lineage>
        <taxon>Bacteria</taxon>
        <taxon>Pseudomonadati</taxon>
        <taxon>Bacteroidota</taxon>
        <taxon>Cytophagia</taxon>
        <taxon>Cytophagales</taxon>
        <taxon>Spirosomataceae</taxon>
        <taxon>Nibrella</taxon>
    </lineage>
</organism>
<accession>A0ABP8N355</accession>
<reference evidence="4" key="1">
    <citation type="journal article" date="2019" name="Int. J. Syst. Evol. Microbiol.">
        <title>The Global Catalogue of Microorganisms (GCM) 10K type strain sequencing project: providing services to taxonomists for standard genome sequencing and annotation.</title>
        <authorList>
            <consortium name="The Broad Institute Genomics Platform"/>
            <consortium name="The Broad Institute Genome Sequencing Center for Infectious Disease"/>
            <person name="Wu L."/>
            <person name="Ma J."/>
        </authorList>
    </citation>
    <scope>NUCLEOTIDE SEQUENCE [LARGE SCALE GENOMIC DNA]</scope>
    <source>
        <strain evidence="4">JCM 17927</strain>
    </source>
</reference>
<keyword evidence="1" id="KW-0328">Glycosyltransferase</keyword>
<sequence>MDVSTPLVRPDFTVESRRLKVISLNIAITSYTSFQQTVIGAAHRGDSGVVCFANAHMTVEAARNADYARAVNGADWVVADGMPLVWALKALYKQQQDRICGMSFLPNLLRQAAQEDVPVFFYGSTSDVLERTAAACQQLFPGLRIVGTLSPPFRDLSAQEEDEVVEQIVGSGARLVLVALGCPKQEKWMMQVRNRIPAIMLGIGGALPVLAGEVSRAPGWMQRAGFEWLYRLGQEPRRLFKRYAIGNTLYILFFLRQAVTRR</sequence>
<dbReference type="CDD" id="cd06533">
    <property type="entry name" value="Glyco_transf_WecG_TagA"/>
    <property type="match status" value="1"/>
</dbReference>
<dbReference type="EMBL" id="BAABHD010000030">
    <property type="protein sequence ID" value="GAA4459098.1"/>
    <property type="molecule type" value="Genomic_DNA"/>
</dbReference>
<keyword evidence="2" id="KW-0808">Transferase</keyword>
<dbReference type="Proteomes" id="UP001501175">
    <property type="component" value="Unassembled WGS sequence"/>
</dbReference>
<evidence type="ECO:0000313" key="3">
    <source>
        <dbReference type="EMBL" id="GAA4459098.1"/>
    </source>
</evidence>
<evidence type="ECO:0000313" key="4">
    <source>
        <dbReference type="Proteomes" id="UP001501175"/>
    </source>
</evidence>
<proteinExistence type="predicted"/>
<dbReference type="RefSeq" id="WP_345244901.1">
    <property type="nucleotide sequence ID" value="NZ_BAABHD010000030.1"/>
</dbReference>
<evidence type="ECO:0000256" key="2">
    <source>
        <dbReference type="ARBA" id="ARBA00022679"/>
    </source>
</evidence>
<dbReference type="Pfam" id="PF03808">
    <property type="entry name" value="Glyco_tran_WecG"/>
    <property type="match status" value="1"/>
</dbReference>
<dbReference type="PANTHER" id="PTHR34136:SF1">
    <property type="entry name" value="UDP-N-ACETYL-D-MANNOSAMINURONIC ACID TRANSFERASE"/>
    <property type="match status" value="1"/>
</dbReference>
<dbReference type="InterPro" id="IPR004629">
    <property type="entry name" value="WecG_TagA_CpsF"/>
</dbReference>